<evidence type="ECO:0000313" key="2">
    <source>
        <dbReference type="EMBL" id="MDX8054058.1"/>
    </source>
</evidence>
<feature type="region of interest" description="Disordered" evidence="1">
    <location>
        <begin position="1"/>
        <end position="37"/>
    </location>
</feature>
<organism evidence="2 3">
    <name type="scientific">Lentzea kristufekii</name>
    <dbReference type="NCBI Taxonomy" id="3095430"/>
    <lineage>
        <taxon>Bacteria</taxon>
        <taxon>Bacillati</taxon>
        <taxon>Actinomycetota</taxon>
        <taxon>Actinomycetes</taxon>
        <taxon>Pseudonocardiales</taxon>
        <taxon>Pseudonocardiaceae</taxon>
        <taxon>Lentzea</taxon>
    </lineage>
</organism>
<reference evidence="2 3" key="1">
    <citation type="submission" date="2023-11" db="EMBL/GenBank/DDBJ databases">
        <title>Lentzea sokolovensis, sp. nov., Lentzea kristufkii, sp. nov., and Lentzea miocenensis, sp. nov., rare actinobacteria from Sokolov Coal Basin, Miocene lacustrine sediment, Czech Republic.</title>
        <authorList>
            <person name="Lara A."/>
            <person name="Kotroba L."/>
            <person name="Nouioui I."/>
            <person name="Neumann-Schaal M."/>
            <person name="Mast Y."/>
            <person name="Chronakova A."/>
        </authorList>
    </citation>
    <scope>NUCLEOTIDE SEQUENCE [LARGE SCALE GENOMIC DNA]</scope>
    <source>
        <strain evidence="2 3">BCCO 10_0798</strain>
    </source>
</reference>
<proteinExistence type="predicted"/>
<sequence>MSCSETHDEVRITEPGWAPTTELAAAEPGVGPSGTRTGLSPRYDYYALLTDLHPELDAPAGSCAGGPTSVVRTWIAPSGHHNEQQYAGGPSYASKLSHIQSDMLDGRERGELVPITEETALRLIG</sequence>
<evidence type="ECO:0000256" key="1">
    <source>
        <dbReference type="SAM" id="MobiDB-lite"/>
    </source>
</evidence>
<comment type="caution">
    <text evidence="2">The sequence shown here is derived from an EMBL/GenBank/DDBJ whole genome shotgun (WGS) entry which is preliminary data.</text>
</comment>
<dbReference type="EMBL" id="JAXAVV010000019">
    <property type="protein sequence ID" value="MDX8054058.1"/>
    <property type="molecule type" value="Genomic_DNA"/>
</dbReference>
<dbReference type="RefSeq" id="WP_319987862.1">
    <property type="nucleotide sequence ID" value="NZ_JAXAVV010000019.1"/>
</dbReference>
<gene>
    <name evidence="2" type="ORF">SK571_32205</name>
</gene>
<evidence type="ECO:0000313" key="3">
    <source>
        <dbReference type="Proteomes" id="UP001271792"/>
    </source>
</evidence>
<accession>A0ABU4U150</accession>
<name>A0ABU4U150_9PSEU</name>
<dbReference type="Proteomes" id="UP001271792">
    <property type="component" value="Unassembled WGS sequence"/>
</dbReference>
<reference evidence="2 3" key="2">
    <citation type="submission" date="2023-11" db="EMBL/GenBank/DDBJ databases">
        <authorList>
            <person name="Lara A.C."/>
            <person name="Chronakova A."/>
        </authorList>
    </citation>
    <scope>NUCLEOTIDE SEQUENCE [LARGE SCALE GENOMIC DNA]</scope>
    <source>
        <strain evidence="2 3">BCCO 10_0798</strain>
    </source>
</reference>
<feature type="compositionally biased region" description="Basic and acidic residues" evidence="1">
    <location>
        <begin position="1"/>
        <end position="12"/>
    </location>
</feature>
<protein>
    <submittedName>
        <fullName evidence="2">Uncharacterized protein</fullName>
    </submittedName>
</protein>
<keyword evidence="3" id="KW-1185">Reference proteome</keyword>